<accession>A0A7E4UR02</accession>
<evidence type="ECO:0000313" key="4">
    <source>
        <dbReference type="Proteomes" id="UP000492821"/>
    </source>
</evidence>
<sequence length="301" mass="33041">MLPVFCAIPFICLLFLTIATQVIGRQCGVVNLKSAPWSNQTASEPTQNHITVIGGEEAHKNDMPWVVALYVHGSYTCTGSLIASTYVLTAKHCVENIQLPMYEVYVGYGNTEKNKMQYVKVDQIFNNYWGDISILKLKAKVHTTPVCLPVSYNPDCHHGKTMVVAGLGNHVDADYNPVGAQNGSAVDNIPDNPAESVLWTKIEQLDKITCGLPPYYDSPEFCAGGLRRGTMGGDSGGPVMKVEGNRVVQIGVTSRGYTEAVNHRLFDAGIYVNVGFHANWIAWVTKGAAQFRHMRNPCYLN</sequence>
<dbReference type="InterPro" id="IPR043504">
    <property type="entry name" value="Peptidase_S1_PA_chymotrypsin"/>
</dbReference>
<evidence type="ECO:0000313" key="5">
    <source>
        <dbReference type="WBParaSite" id="Pan_g1146.t1"/>
    </source>
</evidence>
<dbReference type="InterPro" id="IPR009003">
    <property type="entry name" value="Peptidase_S1_PA"/>
</dbReference>
<evidence type="ECO:0000259" key="3">
    <source>
        <dbReference type="PROSITE" id="PS50240"/>
    </source>
</evidence>
<dbReference type="InterPro" id="IPR001254">
    <property type="entry name" value="Trypsin_dom"/>
</dbReference>
<feature type="chain" id="PRO_5028930132" evidence="2">
    <location>
        <begin position="25"/>
        <end position="301"/>
    </location>
</feature>
<name>A0A7E4UR02_PANRE</name>
<feature type="signal peptide" evidence="2">
    <location>
        <begin position="1"/>
        <end position="24"/>
    </location>
</feature>
<evidence type="ECO:0000256" key="2">
    <source>
        <dbReference type="SAM" id="SignalP"/>
    </source>
</evidence>
<dbReference type="SUPFAM" id="SSF50494">
    <property type="entry name" value="Trypsin-like serine proteases"/>
    <property type="match status" value="1"/>
</dbReference>
<dbReference type="PROSITE" id="PS50240">
    <property type="entry name" value="TRYPSIN_DOM"/>
    <property type="match status" value="1"/>
</dbReference>
<keyword evidence="2" id="KW-0732">Signal</keyword>
<evidence type="ECO:0000256" key="1">
    <source>
        <dbReference type="ARBA" id="ARBA00023157"/>
    </source>
</evidence>
<reference evidence="5" key="2">
    <citation type="submission" date="2020-10" db="UniProtKB">
        <authorList>
            <consortium name="WormBaseParasite"/>
        </authorList>
    </citation>
    <scope>IDENTIFICATION</scope>
</reference>
<dbReference type="GO" id="GO:0006508">
    <property type="term" value="P:proteolysis"/>
    <property type="evidence" value="ECO:0007669"/>
    <property type="project" value="InterPro"/>
</dbReference>
<dbReference type="PRINTS" id="PR00722">
    <property type="entry name" value="CHYMOTRYPSIN"/>
</dbReference>
<feature type="domain" description="Peptidase S1" evidence="3">
    <location>
        <begin position="52"/>
        <end position="286"/>
    </location>
</feature>
<proteinExistence type="predicted"/>
<dbReference type="Gene3D" id="2.40.10.10">
    <property type="entry name" value="Trypsin-like serine proteases"/>
    <property type="match status" value="1"/>
</dbReference>
<reference evidence="4" key="1">
    <citation type="journal article" date="2013" name="Genetics">
        <title>The draft genome and transcriptome of Panagrellus redivivus are shaped by the harsh demands of a free-living lifestyle.</title>
        <authorList>
            <person name="Srinivasan J."/>
            <person name="Dillman A.R."/>
            <person name="Macchietto M.G."/>
            <person name="Heikkinen L."/>
            <person name="Lakso M."/>
            <person name="Fracchia K.M."/>
            <person name="Antoshechkin I."/>
            <person name="Mortazavi A."/>
            <person name="Wong G."/>
            <person name="Sternberg P.W."/>
        </authorList>
    </citation>
    <scope>NUCLEOTIDE SEQUENCE [LARGE SCALE GENOMIC DNA]</scope>
    <source>
        <strain evidence="4">MT8872</strain>
    </source>
</reference>
<dbReference type="PANTHER" id="PTHR24253">
    <property type="entry name" value="TRANSMEMBRANE PROTEASE SERINE"/>
    <property type="match status" value="1"/>
</dbReference>
<dbReference type="CDD" id="cd00190">
    <property type="entry name" value="Tryp_SPc"/>
    <property type="match status" value="1"/>
</dbReference>
<organism evidence="4 5">
    <name type="scientific">Panagrellus redivivus</name>
    <name type="common">Microworm</name>
    <dbReference type="NCBI Taxonomy" id="6233"/>
    <lineage>
        <taxon>Eukaryota</taxon>
        <taxon>Metazoa</taxon>
        <taxon>Ecdysozoa</taxon>
        <taxon>Nematoda</taxon>
        <taxon>Chromadorea</taxon>
        <taxon>Rhabditida</taxon>
        <taxon>Tylenchina</taxon>
        <taxon>Panagrolaimomorpha</taxon>
        <taxon>Panagrolaimoidea</taxon>
        <taxon>Panagrolaimidae</taxon>
        <taxon>Panagrellus</taxon>
    </lineage>
</organism>
<dbReference type="SMART" id="SM00020">
    <property type="entry name" value="Tryp_SPc"/>
    <property type="match status" value="1"/>
</dbReference>
<dbReference type="Pfam" id="PF00089">
    <property type="entry name" value="Trypsin"/>
    <property type="match status" value="1"/>
</dbReference>
<dbReference type="AlphaFoldDB" id="A0A7E4UR02"/>
<dbReference type="InterPro" id="IPR001314">
    <property type="entry name" value="Peptidase_S1A"/>
</dbReference>
<dbReference type="GO" id="GO:0004252">
    <property type="term" value="F:serine-type endopeptidase activity"/>
    <property type="evidence" value="ECO:0007669"/>
    <property type="project" value="InterPro"/>
</dbReference>
<dbReference type="Proteomes" id="UP000492821">
    <property type="component" value="Unassembled WGS sequence"/>
</dbReference>
<keyword evidence="1" id="KW-1015">Disulfide bond</keyword>
<protein>
    <submittedName>
        <fullName evidence="5">Peptidase S1 domain-containing protein</fullName>
    </submittedName>
</protein>
<dbReference type="WBParaSite" id="Pan_g1146.t1">
    <property type="protein sequence ID" value="Pan_g1146.t1"/>
    <property type="gene ID" value="Pan_g1146"/>
</dbReference>
<dbReference type="PANTHER" id="PTHR24253:SF153">
    <property type="entry name" value="SERINE PROTEASE HEPSIN"/>
    <property type="match status" value="1"/>
</dbReference>
<keyword evidence="4" id="KW-1185">Reference proteome</keyword>
<dbReference type="PROSITE" id="PS00135">
    <property type="entry name" value="TRYPSIN_SER"/>
    <property type="match status" value="1"/>
</dbReference>
<dbReference type="InterPro" id="IPR033116">
    <property type="entry name" value="TRYPSIN_SER"/>
</dbReference>